<evidence type="ECO:0000313" key="4">
    <source>
        <dbReference type="Proteomes" id="UP001500984"/>
    </source>
</evidence>
<feature type="transmembrane region" description="Helical" evidence="2">
    <location>
        <begin position="333"/>
        <end position="356"/>
    </location>
</feature>
<sequence length="460" mass="48645">MTTLLIAVVGAVAFSVVFASRPHFVILAAIAHFVLVPSIAVGTVVPLPVHPGLFMVAAGAAVQFLRSPRRFLQVLNSRPLLLCLVALLSALMIFIRWSTGHGTSLGGVLNIAVGPFLLYVLTLLSFTGDSGPLRSLLRGLAVLTALIIGLAGAQYLTGEVYVWESAYQQQWWWGTDHEITQPVATFGHWIPLAVFLAVVLPLTTLLRSRLLWVGVIVFSLAAVLASASRAGLILLVLASVFVAGREMRANTARRNMALLILAVPVGALIFSLVRSELSATLSDKVEDDGVSTELRLQAIDWFFSHLGDFVVSPYPVSDLLASGVLGSSLENGFFIFATGYSLLTALALAAVFAVLVLSVLGSKGTHRFTAAVVVLLFLASTVFSGSFASGSASEYMLAWMAAALGTIEFSGDGRKARTDDGSAPEEPQPTDTSEPRLSPSPRSSASAAAGRRAPAASDRR</sequence>
<dbReference type="EMBL" id="BAAAPZ010000006">
    <property type="protein sequence ID" value="GAA2097047.1"/>
    <property type="molecule type" value="Genomic_DNA"/>
</dbReference>
<feature type="compositionally biased region" description="Low complexity" evidence="1">
    <location>
        <begin position="435"/>
        <end position="460"/>
    </location>
</feature>
<feature type="transmembrane region" description="Helical" evidence="2">
    <location>
        <begin position="368"/>
        <end position="389"/>
    </location>
</feature>
<dbReference type="PANTHER" id="PTHR37422">
    <property type="entry name" value="TEICHURONIC ACID BIOSYNTHESIS PROTEIN TUAE"/>
    <property type="match status" value="1"/>
</dbReference>
<gene>
    <name evidence="3" type="ORF">GCM10009823_17460</name>
</gene>
<evidence type="ECO:0008006" key="5">
    <source>
        <dbReference type="Google" id="ProtNLM"/>
    </source>
</evidence>
<feature type="transmembrane region" description="Helical" evidence="2">
    <location>
        <begin position="210"/>
        <end position="243"/>
    </location>
</feature>
<feature type="transmembrane region" description="Helical" evidence="2">
    <location>
        <begin position="104"/>
        <end position="124"/>
    </location>
</feature>
<reference evidence="3 4" key="1">
    <citation type="journal article" date="2019" name="Int. J. Syst. Evol. Microbiol.">
        <title>The Global Catalogue of Microorganisms (GCM) 10K type strain sequencing project: providing services to taxonomists for standard genome sequencing and annotation.</title>
        <authorList>
            <consortium name="The Broad Institute Genomics Platform"/>
            <consortium name="The Broad Institute Genome Sequencing Center for Infectious Disease"/>
            <person name="Wu L."/>
            <person name="Ma J."/>
        </authorList>
    </citation>
    <scope>NUCLEOTIDE SEQUENCE [LARGE SCALE GENOMIC DNA]</scope>
    <source>
        <strain evidence="3 4">JCM 15900</strain>
    </source>
</reference>
<keyword evidence="2" id="KW-0472">Membrane</keyword>
<evidence type="ECO:0000256" key="2">
    <source>
        <dbReference type="SAM" id="Phobius"/>
    </source>
</evidence>
<comment type="caution">
    <text evidence="3">The sequence shown here is derived from an EMBL/GenBank/DDBJ whole genome shotgun (WGS) entry which is preliminary data.</text>
</comment>
<keyword evidence="2" id="KW-0812">Transmembrane</keyword>
<accession>A0ABN2WQM2</accession>
<dbReference type="RefSeq" id="WP_344336902.1">
    <property type="nucleotide sequence ID" value="NZ_BAAAPZ010000006.1"/>
</dbReference>
<evidence type="ECO:0000313" key="3">
    <source>
        <dbReference type="EMBL" id="GAA2097047.1"/>
    </source>
</evidence>
<feature type="transmembrane region" description="Helical" evidence="2">
    <location>
        <begin position="136"/>
        <end position="156"/>
    </location>
</feature>
<dbReference type="PANTHER" id="PTHR37422:SF13">
    <property type="entry name" value="LIPOPOLYSACCHARIDE BIOSYNTHESIS PROTEIN PA4999-RELATED"/>
    <property type="match status" value="1"/>
</dbReference>
<feature type="transmembrane region" description="Helical" evidence="2">
    <location>
        <begin position="79"/>
        <end position="98"/>
    </location>
</feature>
<feature type="region of interest" description="Disordered" evidence="1">
    <location>
        <begin position="412"/>
        <end position="460"/>
    </location>
</feature>
<dbReference type="InterPro" id="IPR051533">
    <property type="entry name" value="WaaL-like"/>
</dbReference>
<evidence type="ECO:0000256" key="1">
    <source>
        <dbReference type="SAM" id="MobiDB-lite"/>
    </source>
</evidence>
<name>A0ABN2WQM2_9MICO</name>
<keyword evidence="4" id="KW-1185">Reference proteome</keyword>
<protein>
    <recommendedName>
        <fullName evidence="5">O-antigen ligase like membrane protein</fullName>
    </recommendedName>
</protein>
<dbReference type="Proteomes" id="UP001500984">
    <property type="component" value="Unassembled WGS sequence"/>
</dbReference>
<feature type="transmembrane region" description="Helical" evidence="2">
    <location>
        <begin position="255"/>
        <end position="273"/>
    </location>
</feature>
<feature type="transmembrane region" description="Helical" evidence="2">
    <location>
        <begin position="29"/>
        <end position="58"/>
    </location>
</feature>
<organism evidence="3 4">
    <name type="scientific">Brevibacterium salitolerans</name>
    <dbReference type="NCBI Taxonomy" id="1403566"/>
    <lineage>
        <taxon>Bacteria</taxon>
        <taxon>Bacillati</taxon>
        <taxon>Actinomycetota</taxon>
        <taxon>Actinomycetes</taxon>
        <taxon>Micrococcales</taxon>
        <taxon>Brevibacteriaceae</taxon>
        <taxon>Brevibacterium</taxon>
    </lineage>
</organism>
<keyword evidence="2" id="KW-1133">Transmembrane helix</keyword>
<proteinExistence type="predicted"/>